<dbReference type="InterPro" id="IPR004358">
    <property type="entry name" value="Sig_transdc_His_kin-like_C"/>
</dbReference>
<accession>A0A6J6AA45</accession>
<gene>
    <name evidence="9" type="ORF">UFOPK4189_02628</name>
</gene>
<protein>
    <submittedName>
        <fullName evidence="9">Unannotated protein</fullName>
    </submittedName>
</protein>
<dbReference type="SMART" id="SM00091">
    <property type="entry name" value="PAS"/>
    <property type="match status" value="1"/>
</dbReference>
<dbReference type="PANTHER" id="PTHR43065">
    <property type="entry name" value="SENSOR HISTIDINE KINASE"/>
    <property type="match status" value="1"/>
</dbReference>
<dbReference type="GO" id="GO:0000160">
    <property type="term" value="P:phosphorelay signal transduction system"/>
    <property type="evidence" value="ECO:0007669"/>
    <property type="project" value="UniProtKB-KW"/>
</dbReference>
<dbReference type="Gene3D" id="3.30.565.10">
    <property type="entry name" value="Histidine kinase-like ATPase, C-terminal domain"/>
    <property type="match status" value="1"/>
</dbReference>
<evidence type="ECO:0000313" key="9">
    <source>
        <dbReference type="EMBL" id="CAB4364870.1"/>
    </source>
</evidence>
<dbReference type="PROSITE" id="PS50109">
    <property type="entry name" value="HIS_KIN"/>
    <property type="match status" value="1"/>
</dbReference>
<dbReference type="AlphaFoldDB" id="A0A6J6AA45"/>
<evidence type="ECO:0000256" key="2">
    <source>
        <dbReference type="ARBA" id="ARBA00022741"/>
    </source>
</evidence>
<dbReference type="Gene3D" id="3.30.450.20">
    <property type="entry name" value="PAS domain"/>
    <property type="match status" value="1"/>
</dbReference>
<dbReference type="PANTHER" id="PTHR43065:SF46">
    <property type="entry name" value="C4-DICARBOXYLATE TRANSPORT SENSOR PROTEIN DCTB"/>
    <property type="match status" value="1"/>
</dbReference>
<feature type="domain" description="Histidine kinase" evidence="6">
    <location>
        <begin position="240"/>
        <end position="459"/>
    </location>
</feature>
<dbReference type="InterPro" id="IPR013655">
    <property type="entry name" value="PAS_fold_3"/>
</dbReference>
<evidence type="ECO:0000256" key="4">
    <source>
        <dbReference type="ARBA" id="ARBA00022840"/>
    </source>
</evidence>
<evidence type="ECO:0000256" key="5">
    <source>
        <dbReference type="ARBA" id="ARBA00023012"/>
    </source>
</evidence>
<evidence type="ECO:0000259" key="7">
    <source>
        <dbReference type="PROSITE" id="PS50112"/>
    </source>
</evidence>
<dbReference type="InterPro" id="IPR035965">
    <property type="entry name" value="PAS-like_dom_sf"/>
</dbReference>
<keyword evidence="4" id="KW-0067">ATP-binding</keyword>
<dbReference type="GO" id="GO:0005524">
    <property type="term" value="F:ATP binding"/>
    <property type="evidence" value="ECO:0007669"/>
    <property type="project" value="UniProtKB-KW"/>
</dbReference>
<dbReference type="PROSITE" id="PS50112">
    <property type="entry name" value="PAS"/>
    <property type="match status" value="1"/>
</dbReference>
<dbReference type="InterPro" id="IPR000700">
    <property type="entry name" value="PAS-assoc_C"/>
</dbReference>
<dbReference type="SUPFAM" id="SSF55874">
    <property type="entry name" value="ATPase domain of HSP90 chaperone/DNA topoisomerase II/histidine kinase"/>
    <property type="match status" value="1"/>
</dbReference>
<dbReference type="EMBL" id="CAESGF010000019">
    <property type="protein sequence ID" value="CAB4364870.1"/>
    <property type="molecule type" value="Genomic_DNA"/>
</dbReference>
<evidence type="ECO:0000259" key="8">
    <source>
        <dbReference type="PROSITE" id="PS50113"/>
    </source>
</evidence>
<dbReference type="SUPFAM" id="SSF55785">
    <property type="entry name" value="PYP-like sensor domain (PAS domain)"/>
    <property type="match status" value="1"/>
</dbReference>
<dbReference type="InterPro" id="IPR005467">
    <property type="entry name" value="His_kinase_dom"/>
</dbReference>
<keyword evidence="2" id="KW-0547">Nucleotide-binding</keyword>
<dbReference type="GO" id="GO:0016301">
    <property type="term" value="F:kinase activity"/>
    <property type="evidence" value="ECO:0007669"/>
    <property type="project" value="UniProtKB-KW"/>
</dbReference>
<feature type="domain" description="PAS" evidence="7">
    <location>
        <begin position="101"/>
        <end position="173"/>
    </location>
</feature>
<evidence type="ECO:0000259" key="6">
    <source>
        <dbReference type="PROSITE" id="PS50109"/>
    </source>
</evidence>
<dbReference type="Pfam" id="PF02518">
    <property type="entry name" value="HATPase_c"/>
    <property type="match status" value="1"/>
</dbReference>
<dbReference type="InterPro" id="IPR003594">
    <property type="entry name" value="HATPase_dom"/>
</dbReference>
<sequence>MSESNTVVDAHVVWANAKAESVWGSRVGALASAVCPDFDEWIAAANTAWRGTSVRRLIETDHGRVGWTRAVSSVSRIDGHLAEVTTDRSADQELIDRLAALDRHYRNLLAELPVTVVVARPDRDEFEFLSPNATELTGRPMGDIDRRSTFRALLHPDDRPHLDTVASLLPKGGEADIPGRIIRPDGSERRVDARAVLTGTSHDRDRRILITMLDVTERHATELKAQQSERLEGLARTAGLFAHQFSSLLQVIGGNLEHMERATEGPNDPLTQSLAAIARAGLLVSGLMAFASGQPGAVEPVSVPDVLHDVDAMLRSGLPAAAGLSIDIADGVPDVLMAAEALRVVVFKIIHNAAASLPEGGSVHIDVRACAEARCHLSHRPEPGHWVRIAVTDNGYGITADRLNQVWEPFNTSLVGTDALGAGLGLSIVHGVLHQYDGHLTLDSSPSGTTVSLYLPAADG</sequence>
<name>A0A6J6AA45_9ZZZZ</name>
<proteinExistence type="predicted"/>
<dbReference type="PROSITE" id="PS50113">
    <property type="entry name" value="PAC"/>
    <property type="match status" value="1"/>
</dbReference>
<keyword evidence="1" id="KW-0808">Transferase</keyword>
<dbReference type="Pfam" id="PF08447">
    <property type="entry name" value="PAS_3"/>
    <property type="match status" value="1"/>
</dbReference>
<organism evidence="9">
    <name type="scientific">freshwater metagenome</name>
    <dbReference type="NCBI Taxonomy" id="449393"/>
    <lineage>
        <taxon>unclassified sequences</taxon>
        <taxon>metagenomes</taxon>
        <taxon>ecological metagenomes</taxon>
    </lineage>
</organism>
<evidence type="ECO:0000256" key="3">
    <source>
        <dbReference type="ARBA" id="ARBA00022777"/>
    </source>
</evidence>
<evidence type="ECO:0000256" key="1">
    <source>
        <dbReference type="ARBA" id="ARBA00022679"/>
    </source>
</evidence>
<dbReference type="NCBIfam" id="TIGR00229">
    <property type="entry name" value="sensory_box"/>
    <property type="match status" value="1"/>
</dbReference>
<reference evidence="9" key="1">
    <citation type="submission" date="2020-05" db="EMBL/GenBank/DDBJ databases">
        <authorList>
            <person name="Chiriac C."/>
            <person name="Salcher M."/>
            <person name="Ghai R."/>
            <person name="Kavagutti S V."/>
        </authorList>
    </citation>
    <scope>NUCLEOTIDE SEQUENCE</scope>
</reference>
<keyword evidence="3" id="KW-0418">Kinase</keyword>
<feature type="domain" description="PAC" evidence="8">
    <location>
        <begin position="175"/>
        <end position="227"/>
    </location>
</feature>
<dbReference type="SMART" id="SM00387">
    <property type="entry name" value="HATPase_c"/>
    <property type="match status" value="1"/>
</dbReference>
<dbReference type="InterPro" id="IPR000014">
    <property type="entry name" value="PAS"/>
</dbReference>
<dbReference type="PRINTS" id="PR00344">
    <property type="entry name" value="BCTRLSENSOR"/>
</dbReference>
<keyword evidence="5" id="KW-0902">Two-component regulatory system</keyword>
<dbReference type="InterPro" id="IPR036890">
    <property type="entry name" value="HATPase_C_sf"/>
</dbReference>